<keyword evidence="3" id="KW-1185">Reference proteome</keyword>
<dbReference type="Proteomes" id="UP000184529">
    <property type="component" value="Unassembled WGS sequence"/>
</dbReference>
<name>A0A1M6MMA9_9FIRM</name>
<accession>A0A1M6MMA9</accession>
<reference evidence="2" key="1">
    <citation type="submission" date="2016-11" db="EMBL/GenBank/DDBJ databases">
        <authorList>
            <person name="Jaros S."/>
            <person name="Januszkiewicz K."/>
            <person name="Wedrychowicz H."/>
        </authorList>
    </citation>
    <scope>NUCLEOTIDE SEQUENCE [LARGE SCALE GENOMIC DNA]</scope>
    <source>
        <strain evidence="2">DSM 16057</strain>
    </source>
</reference>
<evidence type="ECO:0000313" key="1">
    <source>
        <dbReference type="EMBL" id="SHI39316.1"/>
    </source>
</evidence>
<organism evidence="2 3">
    <name type="scientific">Desulfofundulus thermosubterraneus DSM 16057</name>
    <dbReference type="NCBI Taxonomy" id="1121432"/>
    <lineage>
        <taxon>Bacteria</taxon>
        <taxon>Bacillati</taxon>
        <taxon>Bacillota</taxon>
        <taxon>Clostridia</taxon>
        <taxon>Eubacteriales</taxon>
        <taxon>Peptococcaceae</taxon>
        <taxon>Desulfofundulus</taxon>
    </lineage>
</organism>
<evidence type="ECO:0000313" key="3">
    <source>
        <dbReference type="Proteomes" id="UP000184529"/>
    </source>
</evidence>
<dbReference type="AlphaFoldDB" id="A0A1M6MMA9"/>
<evidence type="ECO:0000313" key="2">
    <source>
        <dbReference type="EMBL" id="SHJ84520.1"/>
    </source>
</evidence>
<dbReference type="EMBL" id="FQZM01000003">
    <property type="protein sequence ID" value="SHI39316.1"/>
    <property type="molecule type" value="Genomic_DNA"/>
</dbReference>
<evidence type="ECO:0008006" key="4">
    <source>
        <dbReference type="Google" id="ProtNLM"/>
    </source>
</evidence>
<proteinExistence type="predicted"/>
<dbReference type="EMBL" id="FQZM01000075">
    <property type="protein sequence ID" value="SHJ84520.1"/>
    <property type="molecule type" value="Genomic_DNA"/>
</dbReference>
<sequence>MAQQQYIKHLYEREECSIAEISRRVGINWRTAAKYAKKDDWYQPMQQTRRRQPVMGSF</sequence>
<gene>
    <name evidence="1" type="ORF">SAMN02745219_00255</name>
    <name evidence="2" type="ORF">SAMN02745219_03474</name>
</gene>
<feature type="non-terminal residue" evidence="2">
    <location>
        <position position="58"/>
    </location>
</feature>
<reference evidence="3" key="2">
    <citation type="submission" date="2016-11" db="EMBL/GenBank/DDBJ databases">
        <authorList>
            <person name="Varghese N."/>
            <person name="Submissions S."/>
        </authorList>
    </citation>
    <scope>NUCLEOTIDE SEQUENCE [LARGE SCALE GENOMIC DNA]</scope>
    <source>
        <strain evidence="3">DSM 16057</strain>
    </source>
</reference>
<protein>
    <recommendedName>
        <fullName evidence="4">Homeodomain-like domain-containing protein</fullName>
    </recommendedName>
</protein>